<feature type="transmembrane region" description="Helical" evidence="3">
    <location>
        <begin position="14"/>
        <end position="33"/>
    </location>
</feature>
<protein>
    <recommendedName>
        <fullName evidence="5">WAT1-related protein</fullName>
    </recommendedName>
</protein>
<dbReference type="AlphaFoldDB" id="A0A0A9GKP7"/>
<comment type="subcellular location">
    <subcellularLocation>
        <location evidence="1">Membrane</location>
        <topology evidence="1">Multi-pass membrane protein</topology>
    </subcellularLocation>
</comment>
<keyword evidence="3" id="KW-1133">Transmembrane helix</keyword>
<dbReference type="EMBL" id="GBRH01172839">
    <property type="protein sequence ID" value="JAE25057.1"/>
    <property type="molecule type" value="Transcribed_RNA"/>
</dbReference>
<sequence length="68" mass="7851">MVAIVDFFFLHENLYLGSVLGSVLMILGLYILLWGKKRDATVASAKEEEEEEEEEEDEEEDKEKQVKS</sequence>
<evidence type="ECO:0000256" key="2">
    <source>
        <dbReference type="SAM" id="MobiDB-lite"/>
    </source>
</evidence>
<keyword evidence="3" id="KW-0812">Transmembrane</keyword>
<dbReference type="SUPFAM" id="SSF103481">
    <property type="entry name" value="Multidrug resistance efflux transporter EmrE"/>
    <property type="match status" value="1"/>
</dbReference>
<evidence type="ECO:0000256" key="3">
    <source>
        <dbReference type="SAM" id="Phobius"/>
    </source>
</evidence>
<accession>A0A0A9GKP7</accession>
<feature type="compositionally biased region" description="Acidic residues" evidence="2">
    <location>
        <begin position="47"/>
        <end position="61"/>
    </location>
</feature>
<feature type="region of interest" description="Disordered" evidence="2">
    <location>
        <begin position="43"/>
        <end position="68"/>
    </location>
</feature>
<proteinExistence type="predicted"/>
<name>A0A0A9GKP7_ARUDO</name>
<reference evidence="4" key="2">
    <citation type="journal article" date="2015" name="Data Brief">
        <title>Shoot transcriptome of the giant reed, Arundo donax.</title>
        <authorList>
            <person name="Barrero R.A."/>
            <person name="Guerrero F.D."/>
            <person name="Moolhuijzen P."/>
            <person name="Goolsby J.A."/>
            <person name="Tidwell J."/>
            <person name="Bellgard S.E."/>
            <person name="Bellgard M.I."/>
        </authorList>
    </citation>
    <scope>NUCLEOTIDE SEQUENCE</scope>
    <source>
        <tissue evidence="4">Shoot tissue taken approximately 20 cm above the soil surface</tissue>
    </source>
</reference>
<evidence type="ECO:0000313" key="4">
    <source>
        <dbReference type="EMBL" id="JAE25057.1"/>
    </source>
</evidence>
<evidence type="ECO:0000256" key="1">
    <source>
        <dbReference type="ARBA" id="ARBA00004141"/>
    </source>
</evidence>
<reference evidence="4" key="1">
    <citation type="submission" date="2014-09" db="EMBL/GenBank/DDBJ databases">
        <authorList>
            <person name="Magalhaes I.L.F."/>
            <person name="Oliveira U."/>
            <person name="Santos F.R."/>
            <person name="Vidigal T.H.D.A."/>
            <person name="Brescovit A.D."/>
            <person name="Santos A.J."/>
        </authorList>
    </citation>
    <scope>NUCLEOTIDE SEQUENCE</scope>
    <source>
        <tissue evidence="4">Shoot tissue taken approximately 20 cm above the soil surface</tissue>
    </source>
</reference>
<evidence type="ECO:0008006" key="5">
    <source>
        <dbReference type="Google" id="ProtNLM"/>
    </source>
</evidence>
<keyword evidence="3" id="KW-0472">Membrane</keyword>
<dbReference type="InterPro" id="IPR037185">
    <property type="entry name" value="EmrE-like"/>
</dbReference>
<organism evidence="4">
    <name type="scientific">Arundo donax</name>
    <name type="common">Giant reed</name>
    <name type="synonym">Donax arundinaceus</name>
    <dbReference type="NCBI Taxonomy" id="35708"/>
    <lineage>
        <taxon>Eukaryota</taxon>
        <taxon>Viridiplantae</taxon>
        <taxon>Streptophyta</taxon>
        <taxon>Embryophyta</taxon>
        <taxon>Tracheophyta</taxon>
        <taxon>Spermatophyta</taxon>
        <taxon>Magnoliopsida</taxon>
        <taxon>Liliopsida</taxon>
        <taxon>Poales</taxon>
        <taxon>Poaceae</taxon>
        <taxon>PACMAD clade</taxon>
        <taxon>Arundinoideae</taxon>
        <taxon>Arundineae</taxon>
        <taxon>Arundo</taxon>
    </lineage>
</organism>